<dbReference type="PRINTS" id="PR01806">
    <property type="entry name" value="VIRFACTRMVIN"/>
</dbReference>
<feature type="transmembrane region" description="Helical" evidence="8">
    <location>
        <begin position="414"/>
        <end position="431"/>
    </location>
</feature>
<dbReference type="AlphaFoldDB" id="A0A117L2E8"/>
<feature type="transmembrane region" description="Helical" evidence="8">
    <location>
        <begin position="211"/>
        <end position="233"/>
    </location>
</feature>
<feature type="transmembrane region" description="Helical" evidence="8">
    <location>
        <begin position="125"/>
        <end position="145"/>
    </location>
</feature>
<dbReference type="GO" id="GO:0008360">
    <property type="term" value="P:regulation of cell shape"/>
    <property type="evidence" value="ECO:0007669"/>
    <property type="project" value="UniProtKB-UniRule"/>
</dbReference>
<evidence type="ECO:0000256" key="7">
    <source>
        <dbReference type="ARBA" id="ARBA00023136"/>
    </source>
</evidence>
<comment type="caution">
    <text evidence="10">The sequence shown here is derived from an EMBL/GenBank/DDBJ whole genome shotgun (WGS) entry which is preliminary data.</text>
</comment>
<name>A0A117L2E8_9THEM</name>
<dbReference type="PATRIC" id="fig|93930.3.peg.38"/>
<evidence type="ECO:0000256" key="4">
    <source>
        <dbReference type="ARBA" id="ARBA00022960"/>
    </source>
</evidence>
<feature type="transmembrane region" description="Helical" evidence="8">
    <location>
        <begin position="152"/>
        <end position="172"/>
    </location>
</feature>
<evidence type="ECO:0000313" key="10">
    <source>
        <dbReference type="EMBL" id="KUK22871.1"/>
    </source>
</evidence>
<comment type="similarity">
    <text evidence="8 9">Belongs to the MurJ/MviN family.</text>
</comment>
<dbReference type="PANTHER" id="PTHR47019:SF1">
    <property type="entry name" value="LIPID II FLIPPASE MURJ"/>
    <property type="match status" value="1"/>
</dbReference>
<comment type="subcellular location">
    <subcellularLocation>
        <location evidence="1 8">Cell membrane</location>
        <topology evidence="1 8">Multi-pass membrane protein</topology>
    </subcellularLocation>
</comment>
<dbReference type="GO" id="GO:0005886">
    <property type="term" value="C:plasma membrane"/>
    <property type="evidence" value="ECO:0007669"/>
    <property type="project" value="UniProtKB-SubCell"/>
</dbReference>
<dbReference type="UniPathway" id="UPA00219"/>
<evidence type="ECO:0000256" key="3">
    <source>
        <dbReference type="ARBA" id="ARBA00022692"/>
    </source>
</evidence>
<keyword evidence="3 8" id="KW-0812">Transmembrane</keyword>
<accession>A0A117L2E8</accession>
<feature type="transmembrane region" description="Helical" evidence="8">
    <location>
        <begin position="384"/>
        <end position="402"/>
    </location>
</feature>
<dbReference type="InterPro" id="IPR004268">
    <property type="entry name" value="MurJ"/>
</dbReference>
<dbReference type="EMBL" id="LGFG01000081">
    <property type="protein sequence ID" value="KUK22871.1"/>
    <property type="molecule type" value="Genomic_DNA"/>
</dbReference>
<evidence type="ECO:0000256" key="6">
    <source>
        <dbReference type="ARBA" id="ARBA00022989"/>
    </source>
</evidence>
<reference evidence="10 11" key="1">
    <citation type="journal article" date="2015" name="MBio">
        <title>Genome-Resolved Metagenomic Analysis Reveals Roles for Candidate Phyla and Other Microbial Community Members in Biogeochemical Transformations in Oil Reservoirs.</title>
        <authorList>
            <person name="Hu P."/>
            <person name="Tom L."/>
            <person name="Singh A."/>
            <person name="Thomas B.C."/>
            <person name="Baker B.J."/>
            <person name="Piceno Y.M."/>
            <person name="Andersen G.L."/>
            <person name="Banfield J.F."/>
        </authorList>
    </citation>
    <scope>NUCLEOTIDE SEQUENCE [LARGE SCALE GENOMIC DNA]</scope>
    <source>
        <strain evidence="10">46_26</strain>
    </source>
</reference>
<evidence type="ECO:0000256" key="1">
    <source>
        <dbReference type="ARBA" id="ARBA00004651"/>
    </source>
</evidence>
<dbReference type="GO" id="GO:0034204">
    <property type="term" value="P:lipid translocation"/>
    <property type="evidence" value="ECO:0007669"/>
    <property type="project" value="TreeGrafter"/>
</dbReference>
<keyword evidence="5 8" id="KW-0573">Peptidoglycan synthesis</keyword>
<feature type="transmembrane region" description="Helical" evidence="8">
    <location>
        <begin position="359"/>
        <end position="378"/>
    </location>
</feature>
<comment type="function">
    <text evidence="8 9">Involved in peptidoglycan biosynthesis. Transports lipid-linked peptidoglycan precursors from the inner to the outer leaflet of the cytoplasmic membrane.</text>
</comment>
<evidence type="ECO:0000256" key="2">
    <source>
        <dbReference type="ARBA" id="ARBA00022475"/>
    </source>
</evidence>
<dbReference type="NCBIfam" id="TIGR01695">
    <property type="entry name" value="murJ_mviN"/>
    <property type="match status" value="1"/>
</dbReference>
<proteinExistence type="inferred from homology"/>
<dbReference type="GO" id="GO:0071555">
    <property type="term" value="P:cell wall organization"/>
    <property type="evidence" value="ECO:0007669"/>
    <property type="project" value="UniProtKB-UniRule"/>
</dbReference>
<gene>
    <name evidence="8" type="primary">murJ</name>
    <name evidence="10" type="ORF">XD57_1028</name>
</gene>
<feature type="transmembrane region" description="Helical" evidence="8">
    <location>
        <begin position="437"/>
        <end position="455"/>
    </location>
</feature>
<feature type="transmembrane region" description="Helical" evidence="8">
    <location>
        <begin position="328"/>
        <end position="347"/>
    </location>
</feature>
<keyword evidence="8 9" id="KW-0961">Cell wall biogenesis/degradation</keyword>
<keyword evidence="8 9" id="KW-0813">Transport</keyword>
<dbReference type="GO" id="GO:0009252">
    <property type="term" value="P:peptidoglycan biosynthetic process"/>
    <property type="evidence" value="ECO:0007669"/>
    <property type="project" value="UniProtKB-UniRule"/>
</dbReference>
<dbReference type="GO" id="GO:0015648">
    <property type="term" value="F:lipid-linked peptidoglycan transporter activity"/>
    <property type="evidence" value="ECO:0007669"/>
    <property type="project" value="UniProtKB-UniRule"/>
</dbReference>
<dbReference type="HAMAP" id="MF_02078">
    <property type="entry name" value="MurJ_MviN"/>
    <property type="match status" value="1"/>
</dbReference>
<dbReference type="RefSeq" id="WP_334100377.1">
    <property type="nucleotide sequence ID" value="NZ_DAITJQ010000002.1"/>
</dbReference>
<feature type="transmembrane region" description="Helical" evidence="8">
    <location>
        <begin position="293"/>
        <end position="316"/>
    </location>
</feature>
<evidence type="ECO:0000256" key="8">
    <source>
        <dbReference type="HAMAP-Rule" id="MF_02078"/>
    </source>
</evidence>
<keyword evidence="2 8" id="KW-1003">Cell membrane</keyword>
<keyword evidence="7 8" id="KW-0472">Membrane</keyword>
<dbReference type="CDD" id="cd13123">
    <property type="entry name" value="MATE_MurJ_like"/>
    <property type="match status" value="1"/>
</dbReference>
<sequence length="473" mass="51838">MSSIKKTLAFSLGTLFSRITGLVRDVILAKTFGASSTLDAYYVSIVFPFFLRRTFAEGAMSSAFLAIYKKLENEEEKEQFTSAVLTSLGLVTLVIVLLSEVFPYFMAYIFATGADEEVKSLAADLIRLTAPFITIVFVWAVFYSVHNASHRYFLPALTPMFSNLGVIVGCLFGDVRWAAAGFTVGGLAALLVLLPFGKFRYRPTFKGLGEFYRLFLGTFMTMAVSQITTLIDVNVASFLDPGSLSLIQLSSRLYQLPLGIFGVAVSTVALSTLSESEGDFHENLKDFISKSLFLTLPSSIGLMILSERIISLLFGYGAFTHEDVKKSAQILLMYAIGLCFVSLFNLLSRAYHASKEVKTPFFATLLVSAVNISLDVILGFTMGASGIALATSVSYIAGFVFLALRMKPSFDKKIFKISLASAVMGIVILLLKDSFKGNLGTIFLVLIGVFVYVLLSKLLKIEELEEILRRGSH</sequence>
<dbReference type="PANTHER" id="PTHR47019">
    <property type="entry name" value="LIPID II FLIPPASE MURJ"/>
    <property type="match status" value="1"/>
</dbReference>
<dbReference type="PIRSF" id="PIRSF002869">
    <property type="entry name" value="MviN"/>
    <property type="match status" value="1"/>
</dbReference>
<feature type="transmembrane region" description="Helical" evidence="8">
    <location>
        <begin position="80"/>
        <end position="105"/>
    </location>
</feature>
<feature type="transmembrane region" description="Helical" evidence="8">
    <location>
        <begin position="253"/>
        <end position="273"/>
    </location>
</feature>
<feature type="transmembrane region" description="Helical" evidence="8">
    <location>
        <begin position="178"/>
        <end position="199"/>
    </location>
</feature>
<organism evidence="10 11">
    <name type="scientific">Thermotoga petrophila</name>
    <dbReference type="NCBI Taxonomy" id="93929"/>
    <lineage>
        <taxon>Bacteria</taxon>
        <taxon>Thermotogati</taxon>
        <taxon>Thermotogota</taxon>
        <taxon>Thermotogae</taxon>
        <taxon>Thermotogales</taxon>
        <taxon>Thermotogaceae</taxon>
        <taxon>Thermotoga</taxon>
    </lineage>
</organism>
<evidence type="ECO:0000256" key="5">
    <source>
        <dbReference type="ARBA" id="ARBA00022984"/>
    </source>
</evidence>
<evidence type="ECO:0000256" key="9">
    <source>
        <dbReference type="PIRNR" id="PIRNR002869"/>
    </source>
</evidence>
<dbReference type="Proteomes" id="UP000058636">
    <property type="component" value="Unassembled WGS sequence"/>
</dbReference>
<dbReference type="Pfam" id="PF03023">
    <property type="entry name" value="MurJ"/>
    <property type="match status" value="1"/>
</dbReference>
<evidence type="ECO:0000313" key="11">
    <source>
        <dbReference type="Proteomes" id="UP000058636"/>
    </source>
</evidence>
<dbReference type="InterPro" id="IPR051050">
    <property type="entry name" value="Lipid_II_flippase_MurJ/MviN"/>
</dbReference>
<keyword evidence="6 8" id="KW-1133">Transmembrane helix</keyword>
<keyword evidence="4 8" id="KW-0133">Cell shape</keyword>
<comment type="pathway">
    <text evidence="8">Cell wall biogenesis; peptidoglycan biosynthesis.</text>
</comment>
<protein>
    <recommendedName>
        <fullName evidence="8">Probable lipid II flippase MurJ</fullName>
    </recommendedName>
</protein>